<evidence type="ECO:0000313" key="2">
    <source>
        <dbReference type="Proteomes" id="UP000542674"/>
    </source>
</evidence>
<dbReference type="Gene3D" id="1.25.40.10">
    <property type="entry name" value="Tetratricopeptide repeat domain"/>
    <property type="match status" value="1"/>
</dbReference>
<dbReference type="EMBL" id="JACHJS010000001">
    <property type="protein sequence ID" value="MBB4965011.1"/>
    <property type="molecule type" value="Genomic_DNA"/>
</dbReference>
<proteinExistence type="predicted"/>
<gene>
    <name evidence="1" type="ORF">F4559_002370</name>
</gene>
<accession>A0A7W7WVF8</accession>
<sequence>MDLGAPHGIRFRFESGLLRAVLLDVHGKPPLALGEHLSASGGARDLVVSPGEPVPGDGGVHAVLTLRFDLPEPARWLLTADAPAERAGDGVAFTAPDAVRLSVSATRPCEVVENGVAVELPAGVSEVDITVASAPVYPIADTAVVCRPDQVLEAAVVLSCLPGDRFTPLLTTDDREAGDLAVAMGVRRVVHLTGGPDLVGTERLDLRCDDLSVLTKAARDLLDVDGPTLDVAPDADPATALLLARRTGAVLRVVEGAAPVPAVPDAGTDEAVLVEDTGTTDVLVAALYAHHRGARLVVTPVPDLTVLHDLLAHDHAAYDDAYQRHLVDAVADAVTAQVPAHVVDAVGDRALTAFTTGLPYPFVRTWDSDWARKPVGHVLDRAALVVLTEFHAAAGPRPAATFAVVVDADCEPAADPGTAHHFTHPLVLTPDEATPEALRWLTTALPVELVHLGPDADEPGPLGHRPLVITRAARPWAGTGRRRLRAGARGAVVALWPVSDDLADAFARVVVDRLTAGEQPAARAVVGTGTPGDVERAHVCVGTVDTRLDPWRDRSTTADEAAAAHGGLLAAALPDCPDGLVPVLRRELTVVRVAAEAGDVTGSVAYVDLLLAESAHSDDVPALIARLDAVLPDLDLPDDALDRRLARRHELLGAYYESRGDDVAAADEYERCTARGGGPHVLVRAARTLARSGESDRARHAAARARAEGDRATVLEATEVLGGLSERADDHDEWLRYTSEGRELAAEDGDRAALARFTFDRCRALHRGGDLDAAIATGVEAAELFRELRDEHAELGVLRVLGLCHQDRGDLDTAGYYASAALAQAERLGAHVDVAELHGDLGRLSTARGEHPQALEHYRHAVEKTVAHGAWEPAARLLPDLAVGAVRAADTHALWTTALCGGLICETAERDVWQSLVPLVVDSLKRAIETGPVELTQRGMTDFAGAVTTGERADMPVQVGMLADVVVVLLAWLMDRVDDHILGFAHELDRDTGGVLDLVGYVSVPYRQRLRG</sequence>
<dbReference type="AlphaFoldDB" id="A0A7W7WVF8"/>
<dbReference type="Proteomes" id="UP000542674">
    <property type="component" value="Unassembled WGS sequence"/>
</dbReference>
<keyword evidence="2" id="KW-1185">Reference proteome</keyword>
<comment type="caution">
    <text evidence="1">The sequence shown here is derived from an EMBL/GenBank/DDBJ whole genome shotgun (WGS) entry which is preliminary data.</text>
</comment>
<dbReference type="Pfam" id="PF13424">
    <property type="entry name" value="TPR_12"/>
    <property type="match status" value="1"/>
</dbReference>
<reference evidence="1 2" key="1">
    <citation type="submission" date="2020-08" db="EMBL/GenBank/DDBJ databases">
        <title>Sequencing the genomes of 1000 actinobacteria strains.</title>
        <authorList>
            <person name="Klenk H.-P."/>
        </authorList>
    </citation>
    <scope>NUCLEOTIDE SEQUENCE [LARGE SCALE GENOMIC DNA]</scope>
    <source>
        <strain evidence="1 2">DSM 45084</strain>
    </source>
</reference>
<organism evidence="1 2">
    <name type="scientific">Saccharothrix violaceirubra</name>
    <dbReference type="NCBI Taxonomy" id="413306"/>
    <lineage>
        <taxon>Bacteria</taxon>
        <taxon>Bacillati</taxon>
        <taxon>Actinomycetota</taxon>
        <taxon>Actinomycetes</taxon>
        <taxon>Pseudonocardiales</taxon>
        <taxon>Pseudonocardiaceae</taxon>
        <taxon>Saccharothrix</taxon>
    </lineage>
</organism>
<evidence type="ECO:0000313" key="1">
    <source>
        <dbReference type="EMBL" id="MBB4965011.1"/>
    </source>
</evidence>
<name>A0A7W7WVF8_9PSEU</name>
<protein>
    <submittedName>
        <fullName evidence="1">Tetratricopeptide (TPR) repeat protein</fullName>
    </submittedName>
</protein>
<dbReference type="RefSeq" id="WP_184668358.1">
    <property type="nucleotide sequence ID" value="NZ_BAABAI010000039.1"/>
</dbReference>
<dbReference type="SUPFAM" id="SSF48452">
    <property type="entry name" value="TPR-like"/>
    <property type="match status" value="1"/>
</dbReference>
<dbReference type="InterPro" id="IPR011990">
    <property type="entry name" value="TPR-like_helical_dom_sf"/>
</dbReference>